<reference evidence="4" key="1">
    <citation type="journal article" date="2019" name="Int. J. Syst. Evol. Microbiol.">
        <title>The Global Catalogue of Microorganisms (GCM) 10K type strain sequencing project: providing services to taxonomists for standard genome sequencing and annotation.</title>
        <authorList>
            <consortium name="The Broad Institute Genomics Platform"/>
            <consortium name="The Broad Institute Genome Sequencing Center for Infectious Disease"/>
            <person name="Wu L."/>
            <person name="Ma J."/>
        </authorList>
    </citation>
    <scope>NUCLEOTIDE SEQUENCE [LARGE SCALE GENOMIC DNA]</scope>
    <source>
        <strain evidence="4">JCM 17810</strain>
    </source>
</reference>
<evidence type="ECO:0000256" key="2">
    <source>
        <dbReference type="SAM" id="Phobius"/>
    </source>
</evidence>
<feature type="compositionally biased region" description="Basic and acidic residues" evidence="1">
    <location>
        <begin position="36"/>
        <end position="66"/>
    </location>
</feature>
<keyword evidence="2" id="KW-1133">Transmembrane helix</keyword>
<keyword evidence="2" id="KW-0472">Membrane</keyword>
<dbReference type="Proteomes" id="UP001500622">
    <property type="component" value="Unassembled WGS sequence"/>
</dbReference>
<feature type="region of interest" description="Disordered" evidence="1">
    <location>
        <begin position="1"/>
        <end position="92"/>
    </location>
</feature>
<feature type="compositionally biased region" description="Basic and acidic residues" evidence="1">
    <location>
        <begin position="7"/>
        <end position="20"/>
    </location>
</feature>
<feature type="transmembrane region" description="Helical" evidence="2">
    <location>
        <begin position="93"/>
        <end position="110"/>
    </location>
</feature>
<proteinExistence type="predicted"/>
<gene>
    <name evidence="3" type="ORF">GCM10023169_32440</name>
</gene>
<keyword evidence="2" id="KW-0812">Transmembrane</keyword>
<feature type="compositionally biased region" description="Basic and acidic residues" evidence="1">
    <location>
        <begin position="186"/>
        <end position="209"/>
    </location>
</feature>
<feature type="region of interest" description="Disordered" evidence="1">
    <location>
        <begin position="111"/>
        <end position="209"/>
    </location>
</feature>
<feature type="compositionally biased region" description="Basic and acidic residues" evidence="1">
    <location>
        <begin position="134"/>
        <end position="149"/>
    </location>
</feature>
<organism evidence="3 4">
    <name type="scientific">Georgenia halophila</name>
    <dbReference type="NCBI Taxonomy" id="620889"/>
    <lineage>
        <taxon>Bacteria</taxon>
        <taxon>Bacillati</taxon>
        <taxon>Actinomycetota</taxon>
        <taxon>Actinomycetes</taxon>
        <taxon>Micrococcales</taxon>
        <taxon>Bogoriellaceae</taxon>
        <taxon>Georgenia</taxon>
    </lineage>
</organism>
<name>A0ABP8LHE6_9MICO</name>
<evidence type="ECO:0000313" key="4">
    <source>
        <dbReference type="Proteomes" id="UP001500622"/>
    </source>
</evidence>
<accession>A0ABP8LHE6</accession>
<feature type="compositionally biased region" description="Polar residues" evidence="1">
    <location>
        <begin position="123"/>
        <end position="133"/>
    </location>
</feature>
<dbReference type="RefSeq" id="WP_345217418.1">
    <property type="nucleotide sequence ID" value="NZ_BAABGN010000013.1"/>
</dbReference>
<dbReference type="Gene3D" id="6.10.140.1430">
    <property type="match status" value="2"/>
</dbReference>
<feature type="compositionally biased region" description="Polar residues" evidence="1">
    <location>
        <begin position="152"/>
        <end position="166"/>
    </location>
</feature>
<comment type="caution">
    <text evidence="3">The sequence shown here is derived from an EMBL/GenBank/DDBJ whole genome shotgun (WGS) entry which is preliminary data.</text>
</comment>
<protein>
    <submittedName>
        <fullName evidence="3">DUF3618 domain-containing protein</fullName>
    </submittedName>
</protein>
<sequence length="209" mass="22514">MTTNDPDQIRADIERTRAELSDDVDALGEKSSPSRMAERQTEKVKDAATGAKERVFGAAEDAKENLSETMSGTGDKAKESPQRARRKAEGNPLAAGVIAFGVGLLASSLVPSSRKEREMVQQAKGSDQVQRATQEVKDTAKETADHLREPAQQATQDVRETATSGAQEVKDTARSGAEGVRSEGQQARDDVAGRTQESKERMRDARNGS</sequence>
<keyword evidence="4" id="KW-1185">Reference proteome</keyword>
<dbReference type="InterPro" id="IPR022062">
    <property type="entry name" value="DUF3618"/>
</dbReference>
<dbReference type="Pfam" id="PF12277">
    <property type="entry name" value="DUF3618"/>
    <property type="match status" value="1"/>
</dbReference>
<evidence type="ECO:0000313" key="3">
    <source>
        <dbReference type="EMBL" id="GAA4429777.1"/>
    </source>
</evidence>
<dbReference type="EMBL" id="BAABGN010000013">
    <property type="protein sequence ID" value="GAA4429777.1"/>
    <property type="molecule type" value="Genomic_DNA"/>
</dbReference>
<evidence type="ECO:0000256" key="1">
    <source>
        <dbReference type="SAM" id="MobiDB-lite"/>
    </source>
</evidence>